<sequence>MNWMRILLALAAIGLVAAYFIIDPGQYLGGDCSGKLFSLGCFESQRSALSDLAAANSLLFAIGFFAIYVAVTAISLPGAAVMTLIGGALFGLLQGLLLVSFASAIGATLAFLMARFVLRDSVQKRFGQRLKALNRGVERDGPFYLFALRLVPVFPFFVINLAMGLTPIRTVTFYWVSQLGMLPGTLVYVNAGTQLGQVESLSGVLSPGLIGSFVLLGLFPLIARKTLDFFATRKALRGYDKPKSFDRNLIVIGAGSAGLVASLIAATVKAKVTLIEKGEMGGDCLNTGCVPSKALIRTAKLMHEIRNSERYGIRSASAEFEFADVMARVKSVVATIAPHDSVERYESLGVDCIKSSARLIDPWTVETDDGQRLTARKIVLATGAVPFVPPIDGMAEVDYLTSDNLWDLEQLPERLAVLGAGPIGCEMAQAFARLGSQVTLVEQAERILSVEDADIGAQLADLLVDEGVELRTGHQVIAATQREHGLALTCKNAQGETEIVCDKVLIAVGRRARTEGMGLEDLGIAKNGRIEVNDQLRTVVPTVYACGDAIGGYQLTHAASHEAWHATVNALFGAIKTFSVDYSKLPWCTFTDPQVAHVGHNEDSARAESIEYEVTRYDLAELDRAIAESATHGMVKVLTVPGKDTILGATIVGDAAGELIIEFVSAMKHGIGLNKILATIHPYPTLAEANRFAASEWKKAHAPEWVFPWLTRFHRWQR</sequence>
<feature type="domain" description="FAD/NAD(P)-binding" evidence="12">
    <location>
        <begin position="248"/>
        <end position="563"/>
    </location>
</feature>
<dbReference type="EMBL" id="APND01000001">
    <property type="protein sequence ID" value="MES1928508.1"/>
    <property type="molecule type" value="Genomic_DNA"/>
</dbReference>
<keyword evidence="4 9" id="KW-0274">FAD</keyword>
<proteinExistence type="inferred from homology"/>
<dbReference type="PRINTS" id="PR00411">
    <property type="entry name" value="PNDRDTASEI"/>
</dbReference>
<feature type="transmembrane region" description="Helical" evidence="10">
    <location>
        <begin position="209"/>
        <end position="227"/>
    </location>
</feature>
<evidence type="ECO:0000313" key="15">
    <source>
        <dbReference type="Proteomes" id="UP001460888"/>
    </source>
</evidence>
<evidence type="ECO:0000256" key="10">
    <source>
        <dbReference type="SAM" id="Phobius"/>
    </source>
</evidence>
<dbReference type="PANTHER" id="PTHR43014:SF2">
    <property type="entry name" value="MERCURIC REDUCTASE"/>
    <property type="match status" value="1"/>
</dbReference>
<keyword evidence="8 9" id="KW-0676">Redox-active center</keyword>
<feature type="domain" description="VTT" evidence="13">
    <location>
        <begin position="80"/>
        <end position="193"/>
    </location>
</feature>
<feature type="transmembrane region" description="Helical" evidence="10">
    <location>
        <begin position="58"/>
        <end position="84"/>
    </location>
</feature>
<keyword evidence="10" id="KW-0812">Transmembrane</keyword>
<dbReference type="Gene3D" id="3.30.390.30">
    <property type="match status" value="1"/>
</dbReference>
<evidence type="ECO:0000256" key="2">
    <source>
        <dbReference type="ARBA" id="ARBA00007532"/>
    </source>
</evidence>
<evidence type="ECO:0000256" key="5">
    <source>
        <dbReference type="ARBA" id="ARBA00022857"/>
    </source>
</evidence>
<keyword evidence="3 9" id="KW-0285">Flavoprotein</keyword>
<dbReference type="InterPro" id="IPR012999">
    <property type="entry name" value="Pyr_OxRdtase_I_AS"/>
</dbReference>
<evidence type="ECO:0000256" key="9">
    <source>
        <dbReference type="RuleBase" id="RU003691"/>
    </source>
</evidence>
<evidence type="ECO:0000259" key="12">
    <source>
        <dbReference type="Pfam" id="PF07992"/>
    </source>
</evidence>
<dbReference type="InterPro" id="IPR036188">
    <property type="entry name" value="FAD/NAD-bd_sf"/>
</dbReference>
<dbReference type="PANTHER" id="PTHR43014">
    <property type="entry name" value="MERCURIC REDUCTASE"/>
    <property type="match status" value="1"/>
</dbReference>
<dbReference type="PRINTS" id="PR00368">
    <property type="entry name" value="FADPNR"/>
</dbReference>
<dbReference type="InterPro" id="IPR023753">
    <property type="entry name" value="FAD/NAD-binding_dom"/>
</dbReference>
<dbReference type="Gene3D" id="3.50.50.60">
    <property type="entry name" value="FAD/NAD(P)-binding domain"/>
    <property type="match status" value="2"/>
</dbReference>
<accession>A0ABV2AZC3</accession>
<dbReference type="Pfam" id="PF02852">
    <property type="entry name" value="Pyr_redox_dim"/>
    <property type="match status" value="1"/>
</dbReference>
<comment type="caution">
    <text evidence="14">The sequence shown here is derived from an EMBL/GenBank/DDBJ whole genome shotgun (WGS) entry which is preliminary data.</text>
</comment>
<evidence type="ECO:0000256" key="6">
    <source>
        <dbReference type="ARBA" id="ARBA00023002"/>
    </source>
</evidence>
<evidence type="ECO:0000256" key="4">
    <source>
        <dbReference type="ARBA" id="ARBA00022827"/>
    </source>
</evidence>
<dbReference type="Proteomes" id="UP001460888">
    <property type="component" value="Unassembled WGS sequence"/>
</dbReference>
<dbReference type="InterPro" id="IPR004099">
    <property type="entry name" value="Pyr_nucl-diS_OxRdtase_dimer"/>
</dbReference>
<dbReference type="SUPFAM" id="SSF55424">
    <property type="entry name" value="FAD/NAD-linked reductases, dimerisation (C-terminal) domain"/>
    <property type="match status" value="1"/>
</dbReference>
<evidence type="ECO:0000256" key="1">
    <source>
        <dbReference type="ARBA" id="ARBA00001974"/>
    </source>
</evidence>
<keyword evidence="10" id="KW-0472">Membrane</keyword>
<evidence type="ECO:0000256" key="8">
    <source>
        <dbReference type="ARBA" id="ARBA00023284"/>
    </source>
</evidence>
<comment type="similarity">
    <text evidence="2 9">Belongs to the class-I pyridine nucleotide-disulfide oxidoreductase family.</text>
</comment>
<keyword evidence="15" id="KW-1185">Reference proteome</keyword>
<dbReference type="Pfam" id="PF07992">
    <property type="entry name" value="Pyr_redox_2"/>
    <property type="match status" value="1"/>
</dbReference>
<evidence type="ECO:0000259" key="13">
    <source>
        <dbReference type="Pfam" id="PF09335"/>
    </source>
</evidence>
<feature type="transmembrane region" description="Helical" evidence="10">
    <location>
        <begin position="248"/>
        <end position="268"/>
    </location>
</feature>
<evidence type="ECO:0000313" key="14">
    <source>
        <dbReference type="EMBL" id="MES1928508.1"/>
    </source>
</evidence>
<dbReference type="Pfam" id="PF09335">
    <property type="entry name" value="VTT_dom"/>
    <property type="match status" value="1"/>
</dbReference>
<keyword evidence="5" id="KW-0521">NADP</keyword>
<keyword evidence="10" id="KW-1133">Transmembrane helix</keyword>
<protein>
    <submittedName>
        <fullName evidence="14">Mercuric reductase</fullName>
    </submittedName>
</protein>
<feature type="domain" description="Pyridine nucleotide-disulphide oxidoreductase dimerisation" evidence="11">
    <location>
        <begin position="586"/>
        <end position="689"/>
    </location>
</feature>
<name>A0ABV2AZC3_9GAMM</name>
<gene>
    <name evidence="14" type="ORF">SADO_04595</name>
</gene>
<evidence type="ECO:0000256" key="7">
    <source>
        <dbReference type="ARBA" id="ARBA00023157"/>
    </source>
</evidence>
<comment type="cofactor">
    <cofactor evidence="1">
        <name>FAD</name>
        <dbReference type="ChEBI" id="CHEBI:57692"/>
    </cofactor>
</comment>
<dbReference type="PROSITE" id="PS00076">
    <property type="entry name" value="PYRIDINE_REDOX_1"/>
    <property type="match status" value="1"/>
</dbReference>
<feature type="transmembrane region" description="Helical" evidence="10">
    <location>
        <begin position="172"/>
        <end position="189"/>
    </location>
</feature>
<keyword evidence="7" id="KW-1015">Disulfide bond</keyword>
<evidence type="ECO:0000256" key="3">
    <source>
        <dbReference type="ARBA" id="ARBA00022630"/>
    </source>
</evidence>
<dbReference type="InterPro" id="IPR016156">
    <property type="entry name" value="FAD/NAD-linked_Rdtase_dimer_sf"/>
</dbReference>
<dbReference type="RefSeq" id="WP_353109622.1">
    <property type="nucleotide sequence ID" value="NZ_APND01000001.1"/>
</dbReference>
<dbReference type="SUPFAM" id="SSF51905">
    <property type="entry name" value="FAD/NAD(P)-binding domain"/>
    <property type="match status" value="1"/>
</dbReference>
<organism evidence="14 15">
    <name type="scientific">Salinisphaera dokdonensis CL-ES53</name>
    <dbReference type="NCBI Taxonomy" id="1304272"/>
    <lineage>
        <taxon>Bacteria</taxon>
        <taxon>Pseudomonadati</taxon>
        <taxon>Pseudomonadota</taxon>
        <taxon>Gammaproteobacteria</taxon>
        <taxon>Salinisphaerales</taxon>
        <taxon>Salinisphaeraceae</taxon>
        <taxon>Salinisphaera</taxon>
    </lineage>
</organism>
<keyword evidence="6 9" id="KW-0560">Oxidoreductase</keyword>
<feature type="transmembrane region" description="Helical" evidence="10">
    <location>
        <begin position="96"/>
        <end position="118"/>
    </location>
</feature>
<feature type="transmembrane region" description="Helical" evidence="10">
    <location>
        <begin position="143"/>
        <end position="165"/>
    </location>
</feature>
<evidence type="ECO:0000259" key="11">
    <source>
        <dbReference type="Pfam" id="PF02852"/>
    </source>
</evidence>
<dbReference type="InterPro" id="IPR032816">
    <property type="entry name" value="VTT_dom"/>
</dbReference>
<reference evidence="14 15" key="1">
    <citation type="submission" date="2013-03" db="EMBL/GenBank/DDBJ databases">
        <title>Salinisphaera dokdonensis CL-ES53 Genome Sequencing.</title>
        <authorList>
            <person name="Li C."/>
            <person name="Lai Q."/>
            <person name="Shao Z."/>
        </authorList>
    </citation>
    <scope>NUCLEOTIDE SEQUENCE [LARGE SCALE GENOMIC DNA]</scope>
    <source>
        <strain evidence="14 15">CL-ES53</strain>
    </source>
</reference>